<accession>A0AA41VDB4</accession>
<proteinExistence type="inferred from homology"/>
<dbReference type="AlphaFoldDB" id="A0AA41VDB4"/>
<evidence type="ECO:0000256" key="1">
    <source>
        <dbReference type="ARBA" id="ARBA00038242"/>
    </source>
</evidence>
<keyword evidence="4" id="KW-1185">Reference proteome</keyword>
<protein>
    <recommendedName>
        <fullName evidence="2">Bet v I/Major latex protein domain-containing protein</fullName>
    </recommendedName>
</protein>
<dbReference type="PANTHER" id="PTHR31338:SF16">
    <property type="entry name" value="POLYKETIDE CYCLASE_DEHYDRASE AND LIPID TRANSPORT SUPERFAMILY PROTEIN"/>
    <property type="match status" value="1"/>
</dbReference>
<name>A0AA41VDB4_PAPNU</name>
<dbReference type="Gene3D" id="3.30.530.20">
    <property type="match status" value="1"/>
</dbReference>
<comment type="similarity">
    <text evidence="1">Belongs to the MLP family.</text>
</comment>
<dbReference type="SMART" id="SM01037">
    <property type="entry name" value="Bet_v_1"/>
    <property type="match status" value="1"/>
</dbReference>
<dbReference type="GO" id="GO:0006952">
    <property type="term" value="P:defense response"/>
    <property type="evidence" value="ECO:0007669"/>
    <property type="project" value="InterPro"/>
</dbReference>
<evidence type="ECO:0000313" key="4">
    <source>
        <dbReference type="Proteomes" id="UP001177140"/>
    </source>
</evidence>
<dbReference type="InterPro" id="IPR023393">
    <property type="entry name" value="START-like_dom_sf"/>
</dbReference>
<feature type="domain" description="Bet v I/Major latex protein" evidence="2">
    <location>
        <begin position="3"/>
        <end position="89"/>
    </location>
</feature>
<dbReference type="InterPro" id="IPR000916">
    <property type="entry name" value="Bet_v_I/MLP"/>
</dbReference>
<evidence type="ECO:0000313" key="3">
    <source>
        <dbReference type="EMBL" id="MCL7039124.1"/>
    </source>
</evidence>
<reference evidence="3" key="1">
    <citation type="submission" date="2022-03" db="EMBL/GenBank/DDBJ databases">
        <title>A functionally conserved STORR gene fusion in Papaver species that diverged 16.8 million years ago.</title>
        <authorList>
            <person name="Catania T."/>
        </authorList>
    </citation>
    <scope>NUCLEOTIDE SEQUENCE</scope>
    <source>
        <strain evidence="3">S-191538</strain>
    </source>
</reference>
<dbReference type="PANTHER" id="PTHR31338">
    <property type="entry name" value="POLYKETIDE CYCLASE/DEHYDRASE AND LIPID TRANSPORT SUPERFAMILY PROTEIN"/>
    <property type="match status" value="1"/>
</dbReference>
<dbReference type="EMBL" id="JAJJMA010197991">
    <property type="protein sequence ID" value="MCL7039124.1"/>
    <property type="molecule type" value="Genomic_DNA"/>
</dbReference>
<dbReference type="Pfam" id="PF00407">
    <property type="entry name" value="Bet_v_1"/>
    <property type="match status" value="1"/>
</dbReference>
<evidence type="ECO:0000259" key="2">
    <source>
        <dbReference type="SMART" id="SM01037"/>
    </source>
</evidence>
<dbReference type="SUPFAM" id="SSF55961">
    <property type="entry name" value="Bet v1-like"/>
    <property type="match status" value="1"/>
</dbReference>
<feature type="non-terminal residue" evidence="3">
    <location>
        <position position="1"/>
    </location>
</feature>
<organism evidence="3 4">
    <name type="scientific">Papaver nudicaule</name>
    <name type="common">Iceland poppy</name>
    <dbReference type="NCBI Taxonomy" id="74823"/>
    <lineage>
        <taxon>Eukaryota</taxon>
        <taxon>Viridiplantae</taxon>
        <taxon>Streptophyta</taxon>
        <taxon>Embryophyta</taxon>
        <taxon>Tracheophyta</taxon>
        <taxon>Spermatophyta</taxon>
        <taxon>Magnoliopsida</taxon>
        <taxon>Ranunculales</taxon>
        <taxon>Papaveraceae</taxon>
        <taxon>Papaveroideae</taxon>
        <taxon>Papaver</taxon>
    </lineage>
</organism>
<gene>
    <name evidence="3" type="ORF">MKW94_015963</name>
</gene>
<dbReference type="Proteomes" id="UP001177140">
    <property type="component" value="Unassembled WGS sequence"/>
</dbReference>
<comment type="caution">
    <text evidence="3">The sequence shown here is derived from an EMBL/GenBank/DDBJ whole genome shotgun (WGS) entry which is preliminary data.</text>
</comment>
<dbReference type="InterPro" id="IPR052006">
    <property type="entry name" value="MLP-like"/>
</dbReference>
<sequence>GKTICAIEETTHDDETKTLHHRIFEGDLMKDYKKFDSIIQVRPKPTGTGCIVTWSLAYEKINEDSPVPFAYLPFCHQVIEDMNKHLCDSE</sequence>